<reference evidence="6" key="1">
    <citation type="submission" date="2009-08" db="EMBL/GenBank/DDBJ databases">
        <title>Annotation of Salpingoeca rosetta.</title>
        <authorList>
            <consortium name="The Broad Institute Genome Sequencing Platform"/>
            <person name="Russ C."/>
            <person name="Cuomo C."/>
            <person name="Burger G."/>
            <person name="Gray M.W."/>
            <person name="Holland P.W.H."/>
            <person name="King N."/>
            <person name="Lang F.B.F."/>
            <person name="Roger A.J."/>
            <person name="Ruiz-Trillo I."/>
            <person name="Young S.K."/>
            <person name="Zeng Q."/>
            <person name="Gargeya S."/>
            <person name="Alvarado L."/>
            <person name="Berlin A."/>
            <person name="Chapman S.B."/>
            <person name="Chen Z."/>
            <person name="Freedman E."/>
            <person name="Gellesch M."/>
            <person name="Goldberg J."/>
            <person name="Griggs A."/>
            <person name="Gujja S."/>
            <person name="Heilman E."/>
            <person name="Heiman D."/>
            <person name="Howarth C."/>
            <person name="Mehta T."/>
            <person name="Neiman D."/>
            <person name="Pearson M."/>
            <person name="Roberts A."/>
            <person name="Saif S."/>
            <person name="Shea T."/>
            <person name="Shenoy N."/>
            <person name="Sisk P."/>
            <person name="Stolte C."/>
            <person name="Sykes S."/>
            <person name="White J."/>
            <person name="Yandava C."/>
            <person name="Haas B."/>
            <person name="Nusbaum C."/>
            <person name="Birren B."/>
        </authorList>
    </citation>
    <scope>NUCLEOTIDE SEQUENCE</scope>
    <source>
        <strain evidence="6">ATCC 50818</strain>
    </source>
</reference>
<dbReference type="CDD" id="cd16926">
    <property type="entry name" value="HATPase_MutL-MLH-PMS-like"/>
    <property type="match status" value="1"/>
</dbReference>
<feature type="region of interest" description="Disordered" evidence="3">
    <location>
        <begin position="383"/>
        <end position="409"/>
    </location>
</feature>
<dbReference type="InterPro" id="IPR013507">
    <property type="entry name" value="DNA_mismatch_S5_2-like"/>
</dbReference>
<proteinExistence type="inferred from homology"/>
<feature type="compositionally biased region" description="Low complexity" evidence="3">
    <location>
        <begin position="383"/>
        <end position="408"/>
    </location>
</feature>
<dbReference type="InterPro" id="IPR036890">
    <property type="entry name" value="HATPase_C_sf"/>
</dbReference>
<dbReference type="Pfam" id="PF08676">
    <property type="entry name" value="MutL_C"/>
    <property type="match status" value="1"/>
</dbReference>
<dbReference type="Pfam" id="PF01119">
    <property type="entry name" value="DNA_mis_repair"/>
    <property type="match status" value="1"/>
</dbReference>
<dbReference type="OMA" id="MRPRRMP"/>
<dbReference type="InterPro" id="IPR042121">
    <property type="entry name" value="MutL_C_regsub"/>
</dbReference>
<dbReference type="Gene3D" id="3.30.230.10">
    <property type="match status" value="1"/>
</dbReference>
<feature type="compositionally biased region" description="Basic and acidic residues" evidence="3">
    <location>
        <begin position="488"/>
        <end position="497"/>
    </location>
</feature>
<dbReference type="GO" id="GO:0006298">
    <property type="term" value="P:mismatch repair"/>
    <property type="evidence" value="ECO:0007669"/>
    <property type="project" value="InterPro"/>
</dbReference>
<dbReference type="InterPro" id="IPR038973">
    <property type="entry name" value="MutL/Mlh/Pms-like"/>
</dbReference>
<dbReference type="Gene3D" id="3.30.565.10">
    <property type="entry name" value="Histidine kinase-like ATPase, C-terminal domain"/>
    <property type="match status" value="1"/>
</dbReference>
<dbReference type="eggNOG" id="KOG1978">
    <property type="taxonomic scope" value="Eukaryota"/>
</dbReference>
<dbReference type="InterPro" id="IPR014721">
    <property type="entry name" value="Ribsml_uS5_D2-typ_fold_subgr"/>
</dbReference>
<protein>
    <submittedName>
        <fullName evidence="6">Pms2 protein</fullName>
    </submittedName>
</protein>
<keyword evidence="7" id="KW-1185">Reference proteome</keyword>
<dbReference type="Pfam" id="PF13589">
    <property type="entry name" value="HATPase_c_3"/>
    <property type="match status" value="1"/>
</dbReference>
<dbReference type="Gene3D" id="3.30.1370.100">
    <property type="entry name" value="MutL, C-terminal domain, regulatory subdomain"/>
    <property type="match status" value="1"/>
</dbReference>
<comment type="similarity">
    <text evidence="1">Belongs to the DNA mismatch repair MutL/HexB family.</text>
</comment>
<sequence>MIRQIRREDVHRICSGQVVLSLSVALKEIVENGLDAGAKTITIKAKDYGLDYIEVADDGSGIEDSNFASLAKKHHTSKIAQFEDLETVGTFGFRGEALSSLCAVSELTVTTSTSSSGAGHDLHYDADGELAAKKPCARERGTTVKIANLFHSLPVRLTELRKHKKREFAKLVSMLQGYCMVRPDVQFSLTHIQGNSARRLVLKTRGGDASVLDVATALFGSKTVQFAIVLTKTLTEIKTVDGPLPGLKVSGYVSKPMQTLGRSSPDRQFFFINQRPCEFAKLSRAVNEAYRAYNKNQYPFVVAHLHMPQQEVDVNVTPDKRTLFFHKEQALLETTKLCITETIKAFEGTMLLKTGANGSGLTAMHQKTLDFLGSLSSAATSSATPLSSSSLSSSSSSSSEPTAAAARELAAKRPKLSDLALHALGTNFSWECRVPGCPKFMKNLFGESNLAQHYKTQHPHRRVPNPRRLRPAIATASSDEMHSGGGRGAHDDPHTGHVGDALMQRVAEDGDGEQSQDLADLTQRNANDDGQMPPLHDSQLSTSTADDIHDHSTPRDDDGDGHDEHYGHHDHDHHHDHCHHGHDTSDLSTAPSSASSQEVGYGDLPMVLASFSDSGIVYQPRPPERTVAVSWSQRIDAFRQKLAAAQSDSQTHSQPLETDDKTFTAAITTYACTIALGNVMTHVCLFVCLFVCLRTRVCSKDGNSSVTCNALRMFCSDDAEKELSTQISKDDFSDMQVIGQFNLGFIIARLHHHLFIVDQHASDEKYNFERLQQVTKIKRQVLIRPRPLDLPAVDENLLLDNLHIFQQNGFEFAVDEHAAPGKRVRLSQIPHSKGTEFGIDDIHELLFMLRDQPGVFCRPSRIRGMFASRACRSSIMIGKALTRPEMRAILQHMGTMEQPWNCPHGRPTMRHLCDISSSTSNTPNTPNTTSSTSA</sequence>
<dbReference type="STRING" id="946362.F2U2I2"/>
<feature type="region of interest" description="Disordered" evidence="3">
    <location>
        <begin position="524"/>
        <end position="599"/>
    </location>
</feature>
<dbReference type="SUPFAM" id="SSF55874">
    <property type="entry name" value="ATPase domain of HSP90 chaperone/DNA topoisomerase II/histidine kinase"/>
    <property type="match status" value="1"/>
</dbReference>
<dbReference type="InterPro" id="IPR020568">
    <property type="entry name" value="Ribosomal_Su5_D2-typ_SF"/>
</dbReference>
<dbReference type="AlphaFoldDB" id="F2U2I2"/>
<dbReference type="KEGG" id="sre:PTSG_02549"/>
<feature type="compositionally biased region" description="Low complexity" evidence="3">
    <location>
        <begin position="916"/>
        <end position="934"/>
    </location>
</feature>
<dbReference type="GO" id="GO:0016887">
    <property type="term" value="F:ATP hydrolysis activity"/>
    <property type="evidence" value="ECO:0007669"/>
    <property type="project" value="InterPro"/>
</dbReference>
<feature type="region of interest" description="Disordered" evidence="3">
    <location>
        <begin position="476"/>
        <end position="497"/>
    </location>
</feature>
<dbReference type="InterPro" id="IPR014790">
    <property type="entry name" value="MutL_C"/>
</dbReference>
<dbReference type="PANTHER" id="PTHR10073">
    <property type="entry name" value="DNA MISMATCH REPAIR PROTEIN MLH, PMS, MUTL"/>
    <property type="match status" value="1"/>
</dbReference>
<keyword evidence="2" id="KW-0227">DNA damage</keyword>
<dbReference type="SUPFAM" id="SSF54211">
    <property type="entry name" value="Ribosomal protein S5 domain 2-like"/>
    <property type="match status" value="1"/>
</dbReference>
<dbReference type="RefSeq" id="XP_004997038.1">
    <property type="nucleotide sequence ID" value="XM_004996981.1"/>
</dbReference>
<evidence type="ECO:0000256" key="1">
    <source>
        <dbReference type="ARBA" id="ARBA00006082"/>
    </source>
</evidence>
<accession>F2U2I2</accession>
<dbReference type="CDD" id="cd03484">
    <property type="entry name" value="MutL_Trans_hPMS_2_like"/>
    <property type="match status" value="1"/>
</dbReference>
<dbReference type="Gene3D" id="3.30.1540.20">
    <property type="entry name" value="MutL, C-terminal domain, dimerisation subdomain"/>
    <property type="match status" value="1"/>
</dbReference>
<dbReference type="InParanoid" id="F2U2I2"/>
<dbReference type="NCBIfam" id="TIGR00585">
    <property type="entry name" value="mutl"/>
    <property type="match status" value="1"/>
</dbReference>
<dbReference type="OrthoDB" id="10254304at2759"/>
<evidence type="ECO:0000313" key="7">
    <source>
        <dbReference type="Proteomes" id="UP000007799"/>
    </source>
</evidence>
<evidence type="ECO:0000259" key="5">
    <source>
        <dbReference type="SMART" id="SM01340"/>
    </source>
</evidence>
<dbReference type="GO" id="GO:0140664">
    <property type="term" value="F:ATP-dependent DNA damage sensor activity"/>
    <property type="evidence" value="ECO:0007669"/>
    <property type="project" value="InterPro"/>
</dbReference>
<dbReference type="GO" id="GO:0032389">
    <property type="term" value="C:MutLalpha complex"/>
    <property type="evidence" value="ECO:0007669"/>
    <property type="project" value="TreeGrafter"/>
</dbReference>
<dbReference type="PROSITE" id="PS00058">
    <property type="entry name" value="DNA_MISMATCH_REPAIR_1"/>
    <property type="match status" value="1"/>
</dbReference>
<evidence type="ECO:0000313" key="6">
    <source>
        <dbReference type="EMBL" id="EGD81834.1"/>
    </source>
</evidence>
<feature type="compositionally biased region" description="Basic and acidic residues" evidence="3">
    <location>
        <begin position="546"/>
        <end position="585"/>
    </location>
</feature>
<feature type="compositionally biased region" description="Low complexity" evidence="3">
    <location>
        <begin position="586"/>
        <end position="596"/>
    </location>
</feature>
<feature type="region of interest" description="Disordered" evidence="3">
    <location>
        <begin position="911"/>
        <end position="934"/>
    </location>
</feature>
<dbReference type="InterPro" id="IPR042120">
    <property type="entry name" value="MutL_C_dimsub"/>
</dbReference>
<dbReference type="FunFam" id="3.30.565.10:FF:000014">
    <property type="entry name" value="Mismatch repair endonuclease pms1, putative"/>
    <property type="match status" value="1"/>
</dbReference>
<dbReference type="Proteomes" id="UP000007799">
    <property type="component" value="Unassembled WGS sequence"/>
</dbReference>
<dbReference type="InterPro" id="IPR002099">
    <property type="entry name" value="MutL/Mlh/PMS"/>
</dbReference>
<dbReference type="InterPro" id="IPR037198">
    <property type="entry name" value="MutL_C_sf"/>
</dbReference>
<name>F2U2I2_SALR5</name>
<dbReference type="GeneID" id="16077630"/>
<dbReference type="GO" id="GO:0030983">
    <property type="term" value="F:mismatched DNA binding"/>
    <property type="evidence" value="ECO:0007669"/>
    <property type="project" value="InterPro"/>
</dbReference>
<dbReference type="PANTHER" id="PTHR10073:SF52">
    <property type="entry name" value="MISMATCH REPAIR ENDONUCLEASE PMS2"/>
    <property type="match status" value="1"/>
</dbReference>
<dbReference type="SMART" id="SM01340">
    <property type="entry name" value="DNA_mis_repair"/>
    <property type="match status" value="1"/>
</dbReference>
<dbReference type="FunFam" id="3.30.1370.100:FF:000001">
    <property type="entry name" value="Mismatch repair endonuclease pms1, putative"/>
    <property type="match status" value="1"/>
</dbReference>
<dbReference type="GO" id="GO:0005524">
    <property type="term" value="F:ATP binding"/>
    <property type="evidence" value="ECO:0007669"/>
    <property type="project" value="InterPro"/>
</dbReference>
<evidence type="ECO:0000256" key="2">
    <source>
        <dbReference type="ARBA" id="ARBA00022763"/>
    </source>
</evidence>
<gene>
    <name evidence="6" type="ORF">PTSG_02549</name>
</gene>
<dbReference type="FunCoup" id="F2U2I2">
    <property type="interactions" value="1748"/>
</dbReference>
<dbReference type="EMBL" id="GL832959">
    <property type="protein sequence ID" value="EGD81834.1"/>
    <property type="molecule type" value="Genomic_DNA"/>
</dbReference>
<dbReference type="SUPFAM" id="SSF118116">
    <property type="entry name" value="DNA mismatch repair protein MutL"/>
    <property type="match status" value="1"/>
</dbReference>
<evidence type="ECO:0000256" key="3">
    <source>
        <dbReference type="SAM" id="MobiDB-lite"/>
    </source>
</evidence>
<evidence type="ECO:0000259" key="4">
    <source>
        <dbReference type="SMART" id="SM00853"/>
    </source>
</evidence>
<dbReference type="SMART" id="SM00853">
    <property type="entry name" value="MutL_C"/>
    <property type="match status" value="1"/>
</dbReference>
<dbReference type="InterPro" id="IPR014762">
    <property type="entry name" value="DNA_mismatch_repair_CS"/>
</dbReference>
<organism evidence="6 7">
    <name type="scientific">Salpingoeca rosetta (strain ATCC 50818 / BSB-021)</name>
    <dbReference type="NCBI Taxonomy" id="946362"/>
    <lineage>
        <taxon>Eukaryota</taxon>
        <taxon>Choanoflagellata</taxon>
        <taxon>Craspedida</taxon>
        <taxon>Salpingoecidae</taxon>
        <taxon>Salpingoeca</taxon>
    </lineage>
</organism>
<feature type="domain" description="MutL C-terminal dimerisation" evidence="4">
    <location>
        <begin position="737"/>
        <end position="881"/>
    </location>
</feature>
<feature type="domain" description="DNA mismatch repair protein S5" evidence="5">
    <location>
        <begin position="215"/>
        <end position="344"/>
    </location>
</feature>